<dbReference type="PROSITE" id="PS51462">
    <property type="entry name" value="NUDIX"/>
    <property type="match status" value="1"/>
</dbReference>
<dbReference type="EMBL" id="BAAAND010000004">
    <property type="protein sequence ID" value="GAA1579582.1"/>
    <property type="molecule type" value="Genomic_DNA"/>
</dbReference>
<dbReference type="Pfam" id="PF00293">
    <property type="entry name" value="NUDIX"/>
    <property type="match status" value="1"/>
</dbReference>
<accession>A0ABN2DL78</accession>
<evidence type="ECO:0000313" key="3">
    <source>
        <dbReference type="EMBL" id="GAA1579582.1"/>
    </source>
</evidence>
<reference evidence="3 4" key="1">
    <citation type="journal article" date="2019" name="Int. J. Syst. Evol. Microbiol.">
        <title>The Global Catalogue of Microorganisms (GCM) 10K type strain sequencing project: providing services to taxonomists for standard genome sequencing and annotation.</title>
        <authorList>
            <consortium name="The Broad Institute Genomics Platform"/>
            <consortium name="The Broad Institute Genome Sequencing Center for Infectious Disease"/>
            <person name="Wu L."/>
            <person name="Ma J."/>
        </authorList>
    </citation>
    <scope>NUCLEOTIDE SEQUENCE [LARGE SCALE GENOMIC DNA]</scope>
    <source>
        <strain evidence="3 4">JCM 14304</strain>
    </source>
</reference>
<dbReference type="SUPFAM" id="SSF55811">
    <property type="entry name" value="Nudix"/>
    <property type="match status" value="1"/>
</dbReference>
<dbReference type="RefSeq" id="WP_344190324.1">
    <property type="nucleotide sequence ID" value="NZ_BAAAND010000004.1"/>
</dbReference>
<dbReference type="PANTHER" id="PTHR43222:SF2">
    <property type="entry name" value="NUDIX HYDROLASE 23, CHLOROPLASTIC"/>
    <property type="match status" value="1"/>
</dbReference>
<feature type="domain" description="Nudix hydrolase" evidence="2">
    <location>
        <begin position="2"/>
        <end position="136"/>
    </location>
</feature>
<dbReference type="PROSITE" id="PS00893">
    <property type="entry name" value="NUDIX_BOX"/>
    <property type="match status" value="1"/>
</dbReference>
<gene>
    <name evidence="3" type="ORF">GCM10009742_24970</name>
</gene>
<dbReference type="Proteomes" id="UP001500190">
    <property type="component" value="Unassembled WGS sequence"/>
</dbReference>
<keyword evidence="1" id="KW-0378">Hydrolase</keyword>
<evidence type="ECO:0000313" key="4">
    <source>
        <dbReference type="Proteomes" id="UP001500190"/>
    </source>
</evidence>
<comment type="caution">
    <text evidence="3">The sequence shown here is derived from an EMBL/GenBank/DDBJ whole genome shotgun (WGS) entry which is preliminary data.</text>
</comment>
<name>A0ABN2DL78_9ACTN</name>
<dbReference type="PANTHER" id="PTHR43222">
    <property type="entry name" value="NUDIX HYDROLASE 23"/>
    <property type="match status" value="1"/>
</dbReference>
<dbReference type="InterPro" id="IPR020084">
    <property type="entry name" value="NUDIX_hydrolase_CS"/>
</dbReference>
<evidence type="ECO:0000259" key="2">
    <source>
        <dbReference type="PROSITE" id="PS51462"/>
    </source>
</evidence>
<dbReference type="InterPro" id="IPR015797">
    <property type="entry name" value="NUDIX_hydrolase-like_dom_sf"/>
</dbReference>
<evidence type="ECO:0000256" key="1">
    <source>
        <dbReference type="ARBA" id="ARBA00022801"/>
    </source>
</evidence>
<proteinExistence type="predicted"/>
<dbReference type="InterPro" id="IPR000086">
    <property type="entry name" value="NUDIX_hydrolase_dom"/>
</dbReference>
<dbReference type="Gene3D" id="3.90.79.10">
    <property type="entry name" value="Nucleoside Triphosphate Pyrophosphohydrolase"/>
    <property type="match status" value="1"/>
</dbReference>
<organism evidence="3 4">
    <name type="scientific">Kribbella karoonensis</name>
    <dbReference type="NCBI Taxonomy" id="324851"/>
    <lineage>
        <taxon>Bacteria</taxon>
        <taxon>Bacillati</taxon>
        <taxon>Actinomycetota</taxon>
        <taxon>Actinomycetes</taxon>
        <taxon>Propionibacteriales</taxon>
        <taxon>Kribbellaceae</taxon>
        <taxon>Kribbella</taxon>
    </lineage>
</organism>
<keyword evidence="4" id="KW-1185">Reference proteome</keyword>
<protein>
    <recommendedName>
        <fullName evidence="2">Nudix hydrolase domain-containing protein</fullName>
    </recommendedName>
</protein>
<sequence>MVAQHHFGVYARIRDAGRILLVRKTRGPYAGLLDLPGGQPEPGESWAETLERELHEELGVRLPVAGEFTEFSLQVRRTSTGRPIDFRHRGVFADLPAPADLPATVQSPDTDGVEWFDLRAGDRARLSTLVGEVLRR</sequence>